<feature type="region of interest" description="Disordered" evidence="1">
    <location>
        <begin position="24"/>
        <end position="65"/>
    </location>
</feature>
<feature type="compositionally biased region" description="Polar residues" evidence="1">
    <location>
        <begin position="302"/>
        <end position="311"/>
    </location>
</feature>
<dbReference type="Pfam" id="PF15365">
    <property type="entry name" value="PNRC"/>
    <property type="match status" value="1"/>
</dbReference>
<feature type="non-terminal residue" evidence="2">
    <location>
        <position position="1"/>
    </location>
</feature>
<feature type="compositionally biased region" description="Basic residues" evidence="1">
    <location>
        <begin position="228"/>
        <end position="237"/>
    </location>
</feature>
<keyword evidence="3" id="KW-1185">Reference proteome</keyword>
<dbReference type="AlphaFoldDB" id="A0AAQ3PNH2"/>
<feature type="region of interest" description="Disordered" evidence="1">
    <location>
        <begin position="209"/>
        <end position="313"/>
    </location>
</feature>
<dbReference type="PANTHER" id="PTHR35306:SF2">
    <property type="entry name" value="EXPRESSED PROTEIN"/>
    <property type="match status" value="1"/>
</dbReference>
<dbReference type="Proteomes" id="UP001341281">
    <property type="component" value="Chromosome 02"/>
</dbReference>
<name>A0AAQ3PNH2_PASNO</name>
<sequence>NNPVRAGPAHGLFSNPIKPGFVPAVSGPSSCSSHRVRPPSSFLPTPLTQPPPPPPNRPSARAHPPCSASAILSAVAAGSARPRHRSVLPPPFPVQRAPFLGEPRWSWGIDLIPLALRVDPVWNGGEKCGGHRVRRDAISGRFWGSSTYILPMGTLVISENRSHQVNHSYGRRKKAPSASPHFSSPQPIRGYQAGNCRAFHSGITIGILPSPVTARTRSSPEPKTPKQQLHHGKKRGRAISISPSTSPPSRPELWAGPAFSNSPPPSSLPIPKFSLHQKRSVSLDLPPADRSDGEELPVRSKSVPSSPTAGSGVTVFGGNDAAIATENLRRILHLKIEDH</sequence>
<gene>
    <name evidence="2" type="ORF">U9M48_006190</name>
</gene>
<feature type="compositionally biased region" description="Pro residues" evidence="1">
    <location>
        <begin position="47"/>
        <end position="57"/>
    </location>
</feature>
<feature type="region of interest" description="Disordered" evidence="1">
    <location>
        <begin position="164"/>
        <end position="193"/>
    </location>
</feature>
<evidence type="ECO:0000256" key="1">
    <source>
        <dbReference type="SAM" id="MobiDB-lite"/>
    </source>
</evidence>
<reference evidence="2 3" key="1">
    <citation type="submission" date="2024-02" db="EMBL/GenBank/DDBJ databases">
        <title>High-quality chromosome-scale genome assembly of Pensacola bahiagrass (Paspalum notatum Flugge var. saurae).</title>
        <authorList>
            <person name="Vega J.M."/>
            <person name="Podio M."/>
            <person name="Orjuela J."/>
            <person name="Siena L.A."/>
            <person name="Pessino S.C."/>
            <person name="Combes M.C."/>
            <person name="Mariac C."/>
            <person name="Albertini E."/>
            <person name="Pupilli F."/>
            <person name="Ortiz J.P.A."/>
            <person name="Leblanc O."/>
        </authorList>
    </citation>
    <scope>NUCLEOTIDE SEQUENCE [LARGE SCALE GENOMIC DNA]</scope>
    <source>
        <strain evidence="2">R1</strain>
        <tissue evidence="2">Leaf</tissue>
    </source>
</reference>
<accession>A0AAQ3PNH2</accession>
<dbReference type="EMBL" id="CP144746">
    <property type="protein sequence ID" value="WVZ55544.1"/>
    <property type="molecule type" value="Genomic_DNA"/>
</dbReference>
<evidence type="ECO:0000313" key="2">
    <source>
        <dbReference type="EMBL" id="WVZ55544.1"/>
    </source>
</evidence>
<protein>
    <submittedName>
        <fullName evidence="2">Uncharacterized protein</fullName>
    </submittedName>
</protein>
<proteinExistence type="predicted"/>
<feature type="compositionally biased region" description="Basic and acidic residues" evidence="1">
    <location>
        <begin position="287"/>
        <end position="298"/>
    </location>
</feature>
<dbReference type="InterPro" id="IPR028322">
    <property type="entry name" value="PNRC-like_rgn"/>
</dbReference>
<dbReference type="PANTHER" id="PTHR35306">
    <property type="entry name" value="BNAA03G57290D PROTEIN"/>
    <property type="match status" value="1"/>
</dbReference>
<dbReference type="GO" id="GO:0016071">
    <property type="term" value="P:mRNA metabolic process"/>
    <property type="evidence" value="ECO:0007669"/>
    <property type="project" value="UniProtKB-ARBA"/>
</dbReference>
<evidence type="ECO:0000313" key="3">
    <source>
        <dbReference type="Proteomes" id="UP001341281"/>
    </source>
</evidence>
<organism evidence="2 3">
    <name type="scientific">Paspalum notatum var. saurae</name>
    <dbReference type="NCBI Taxonomy" id="547442"/>
    <lineage>
        <taxon>Eukaryota</taxon>
        <taxon>Viridiplantae</taxon>
        <taxon>Streptophyta</taxon>
        <taxon>Embryophyta</taxon>
        <taxon>Tracheophyta</taxon>
        <taxon>Spermatophyta</taxon>
        <taxon>Magnoliopsida</taxon>
        <taxon>Liliopsida</taxon>
        <taxon>Poales</taxon>
        <taxon>Poaceae</taxon>
        <taxon>PACMAD clade</taxon>
        <taxon>Panicoideae</taxon>
        <taxon>Andropogonodae</taxon>
        <taxon>Paspaleae</taxon>
        <taxon>Paspalinae</taxon>
        <taxon>Paspalum</taxon>
    </lineage>
</organism>